<accession>A0ABU1ZRM7</accession>
<gene>
    <name evidence="2" type="ORF">J2X15_003491</name>
</gene>
<evidence type="ECO:0000313" key="3">
    <source>
        <dbReference type="Proteomes" id="UP001268089"/>
    </source>
</evidence>
<evidence type="ECO:0000313" key="2">
    <source>
        <dbReference type="EMBL" id="MDR7308182.1"/>
    </source>
</evidence>
<feature type="signal peptide" evidence="1">
    <location>
        <begin position="1"/>
        <end position="29"/>
    </location>
</feature>
<proteinExistence type="predicted"/>
<evidence type="ECO:0000256" key="1">
    <source>
        <dbReference type="SAM" id="SignalP"/>
    </source>
</evidence>
<dbReference type="EMBL" id="JAVDXO010000009">
    <property type="protein sequence ID" value="MDR7308182.1"/>
    <property type="molecule type" value="Genomic_DNA"/>
</dbReference>
<name>A0ABU1ZRM7_9BURK</name>
<dbReference type="Proteomes" id="UP001268089">
    <property type="component" value="Unassembled WGS sequence"/>
</dbReference>
<protein>
    <submittedName>
        <fullName evidence="2">Uncharacterized protein (DUF1501 family)</fullName>
    </submittedName>
</protein>
<feature type="chain" id="PRO_5046039361" evidence="1">
    <location>
        <begin position="30"/>
        <end position="425"/>
    </location>
</feature>
<dbReference type="InterPro" id="IPR006311">
    <property type="entry name" value="TAT_signal"/>
</dbReference>
<keyword evidence="3" id="KW-1185">Reference proteome</keyword>
<dbReference type="PANTHER" id="PTHR43737:SF1">
    <property type="entry name" value="DUF1501 DOMAIN-CONTAINING PROTEIN"/>
    <property type="match status" value="1"/>
</dbReference>
<dbReference type="RefSeq" id="WP_310345101.1">
    <property type="nucleotide sequence ID" value="NZ_JAVDXO010000009.1"/>
</dbReference>
<dbReference type="PANTHER" id="PTHR43737">
    <property type="entry name" value="BLL7424 PROTEIN"/>
    <property type="match status" value="1"/>
</dbReference>
<dbReference type="PROSITE" id="PS51318">
    <property type="entry name" value="TAT"/>
    <property type="match status" value="1"/>
</dbReference>
<comment type="caution">
    <text evidence="2">The sequence shown here is derived from an EMBL/GenBank/DDBJ whole genome shotgun (WGS) entry which is preliminary data.</text>
</comment>
<organism evidence="2 3">
    <name type="scientific">Rhodoferax saidenbachensis</name>
    <dbReference type="NCBI Taxonomy" id="1484693"/>
    <lineage>
        <taxon>Bacteria</taxon>
        <taxon>Pseudomonadati</taxon>
        <taxon>Pseudomonadota</taxon>
        <taxon>Betaproteobacteria</taxon>
        <taxon>Burkholderiales</taxon>
        <taxon>Comamonadaceae</taxon>
        <taxon>Rhodoferax</taxon>
    </lineage>
</organism>
<keyword evidence="1" id="KW-0732">Signal</keyword>
<dbReference type="Pfam" id="PF07394">
    <property type="entry name" value="DUF1501"/>
    <property type="match status" value="1"/>
</dbReference>
<sequence length="425" mass="44881">MTHHTLNRRALIATTLGSVAAWAAPQAWAQTTRTNAGDDARLVVVFLRGAYDGLSALVPHGDANYYRLRPTIAIAAPDGSAQTTLALDSTFGLHPALAPLQPLWQQGVLAAIPCAGSPDATRSHFEAQHHWEIGIPGKNSASPGWLNTLAGQRNVEALGVGEANPLILAGSAQVQLVPKGQAATKQGALGDARTRDAVMKLYAGDDALSKTFRAGAESRMETAKALSDDEMQAQDMASGAMANRKEMAAADNGAGSAKGLLLDAQHLNTLMRQNRALRLGFLSAGGWDTHANQGNASGALANNLGSLAATLVQLRREFSRPNDVVVVVSEFGRTSAENGTRGTDHGHGNALWLMGNRVQGGRWHGRWDGLAQGSLHEGRDLPVHHDFRAVLAQVLRSTQGLNAQGLDALFPGFAWDAKLDGLMHA</sequence>
<reference evidence="2 3" key="1">
    <citation type="submission" date="2023-07" db="EMBL/GenBank/DDBJ databases">
        <title>Sorghum-associated microbial communities from plants grown in Nebraska, USA.</title>
        <authorList>
            <person name="Schachtman D."/>
        </authorList>
    </citation>
    <scope>NUCLEOTIDE SEQUENCE [LARGE SCALE GENOMIC DNA]</scope>
    <source>
        <strain evidence="2 3">BE308</strain>
    </source>
</reference>
<dbReference type="InterPro" id="IPR010869">
    <property type="entry name" value="DUF1501"/>
</dbReference>